<evidence type="ECO:0000313" key="2">
    <source>
        <dbReference type="EMBL" id="KAG0581222.1"/>
    </source>
</evidence>
<dbReference type="PROSITE" id="PS50011">
    <property type="entry name" value="PROTEIN_KINASE_DOM"/>
    <property type="match status" value="1"/>
</dbReference>
<comment type="caution">
    <text evidence="2">The sequence shown here is derived from an EMBL/GenBank/DDBJ whole genome shotgun (WGS) entry which is preliminary data.</text>
</comment>
<dbReference type="InterPro" id="IPR008271">
    <property type="entry name" value="Ser/Thr_kinase_AS"/>
</dbReference>
<dbReference type="GO" id="GO:0004674">
    <property type="term" value="F:protein serine/threonine kinase activity"/>
    <property type="evidence" value="ECO:0007669"/>
    <property type="project" value="TreeGrafter"/>
</dbReference>
<feature type="domain" description="Protein kinase" evidence="1">
    <location>
        <begin position="282"/>
        <end position="575"/>
    </location>
</feature>
<gene>
    <name evidence="2" type="ORF">KC19_4G233700</name>
</gene>
<dbReference type="GO" id="GO:0005524">
    <property type="term" value="F:ATP binding"/>
    <property type="evidence" value="ECO:0007669"/>
    <property type="project" value="InterPro"/>
</dbReference>
<dbReference type="EMBL" id="CM026424">
    <property type="protein sequence ID" value="KAG0581222.1"/>
    <property type="molecule type" value="Genomic_DNA"/>
</dbReference>
<accession>A0A8T0ICU3</accession>
<reference evidence="2" key="1">
    <citation type="submission" date="2020-06" db="EMBL/GenBank/DDBJ databases">
        <title>WGS assembly of Ceratodon purpureus strain R40.</title>
        <authorList>
            <person name="Carey S.B."/>
            <person name="Jenkins J."/>
            <person name="Shu S."/>
            <person name="Lovell J.T."/>
            <person name="Sreedasyam A."/>
            <person name="Maumus F."/>
            <person name="Tiley G.P."/>
            <person name="Fernandez-Pozo N."/>
            <person name="Barry K."/>
            <person name="Chen C."/>
            <person name="Wang M."/>
            <person name="Lipzen A."/>
            <person name="Daum C."/>
            <person name="Saski C.A."/>
            <person name="Payton A.C."/>
            <person name="Mcbreen J.C."/>
            <person name="Conrad R.E."/>
            <person name="Kollar L.M."/>
            <person name="Olsson S."/>
            <person name="Huttunen S."/>
            <person name="Landis J.B."/>
            <person name="Wickett N.J."/>
            <person name="Johnson M.G."/>
            <person name="Rensing S.A."/>
            <person name="Grimwood J."/>
            <person name="Schmutz J."/>
            <person name="Mcdaniel S.F."/>
        </authorList>
    </citation>
    <scope>NUCLEOTIDE SEQUENCE</scope>
    <source>
        <strain evidence="2">R40</strain>
    </source>
</reference>
<dbReference type="Gene3D" id="1.10.510.10">
    <property type="entry name" value="Transferase(Phosphotransferase) domain 1"/>
    <property type="match status" value="1"/>
</dbReference>
<dbReference type="AlphaFoldDB" id="A0A8T0ICU3"/>
<dbReference type="InterPro" id="IPR011009">
    <property type="entry name" value="Kinase-like_dom_sf"/>
</dbReference>
<dbReference type="PANTHER" id="PTHR44329">
    <property type="entry name" value="SERINE/THREONINE-PROTEIN KINASE TNNI3K-RELATED"/>
    <property type="match status" value="1"/>
</dbReference>
<evidence type="ECO:0000259" key="1">
    <source>
        <dbReference type="PROSITE" id="PS50011"/>
    </source>
</evidence>
<dbReference type="SUPFAM" id="SSF56112">
    <property type="entry name" value="Protein kinase-like (PK-like)"/>
    <property type="match status" value="1"/>
</dbReference>
<keyword evidence="3" id="KW-1185">Reference proteome</keyword>
<name>A0A8T0ICU3_CERPU</name>
<organism evidence="2 3">
    <name type="scientific">Ceratodon purpureus</name>
    <name type="common">Fire moss</name>
    <name type="synonym">Dicranum purpureum</name>
    <dbReference type="NCBI Taxonomy" id="3225"/>
    <lineage>
        <taxon>Eukaryota</taxon>
        <taxon>Viridiplantae</taxon>
        <taxon>Streptophyta</taxon>
        <taxon>Embryophyta</taxon>
        <taxon>Bryophyta</taxon>
        <taxon>Bryophytina</taxon>
        <taxon>Bryopsida</taxon>
        <taxon>Dicranidae</taxon>
        <taxon>Pseudoditrichales</taxon>
        <taxon>Ditrichaceae</taxon>
        <taxon>Ceratodon</taxon>
    </lineage>
</organism>
<dbReference type="SMART" id="SM00220">
    <property type="entry name" value="S_TKc"/>
    <property type="match status" value="1"/>
</dbReference>
<evidence type="ECO:0000313" key="3">
    <source>
        <dbReference type="Proteomes" id="UP000822688"/>
    </source>
</evidence>
<dbReference type="Pfam" id="PF00069">
    <property type="entry name" value="Pkinase"/>
    <property type="match status" value="1"/>
</dbReference>
<dbReference type="Proteomes" id="UP000822688">
    <property type="component" value="Chromosome 4"/>
</dbReference>
<dbReference type="InterPro" id="IPR051681">
    <property type="entry name" value="Ser/Thr_Kinases-Pseudokinases"/>
</dbReference>
<dbReference type="PROSITE" id="PS00108">
    <property type="entry name" value="PROTEIN_KINASE_ST"/>
    <property type="match status" value="1"/>
</dbReference>
<proteinExistence type="predicted"/>
<dbReference type="PANTHER" id="PTHR44329:SF260">
    <property type="entry name" value="PROTEIN KINASE DOMAIN-CONTAINING PROTEIN"/>
    <property type="match status" value="1"/>
</dbReference>
<dbReference type="InterPro" id="IPR000719">
    <property type="entry name" value="Prot_kinase_dom"/>
</dbReference>
<sequence length="606" mass="69594">METFNGSLAHACLEPRSAKYPCDEIFHVKEDCGIQDVHASKTDGNINDLQSPLNHIEADKSSREAHVEASQDPSSIVNELLQPWTDISYREGNLCILQGRCVNLNRKKCEHLPRWLISARKSCPSNTRASAAREFCAAMEHANYLVQECCHDEWLLKAVELWECTEHFVEVLLDLCWSVHIMSLAVGSIEQSTKWTNEVEELLSSRSEQNDVARLFHEDYNETDKKDLNSMVQVKLMDKTLKVDGPDHQLVHLLQDRLKNQNLWRPPFLKRYSFNIYRELIVPLQRSSKTGAHGAILKFPWVYEKEFAMKMRHPKEDGEKTFQGEFDILDKYRSPYIVGVVGYWEAEAWSSGNPFTHEIVRCPFLLMENLECDMKDLVDRCKSRSQGGIGEGFSMLETICLMLPIAKALRFLHGKDVAHRDVKPQNIMCRNVNLLMYPEECIVKENTIVKLIDFGEARENVSNIPDDNWGPAGTPGYMDPTMWKQDVVGYSLFMGDVFSFAMVFTELLTWRSPAEAFDVKYPHDAQAKLKADKRPSLPTYLPNYLRFIVESCWHVDHLKRPDFKAICSMLLHAKILLSDQDFACKLEDVFSYEDATGGSRCIFDDA</sequence>
<protein>
    <recommendedName>
        <fullName evidence="1">Protein kinase domain-containing protein</fullName>
    </recommendedName>
</protein>